<evidence type="ECO:0000313" key="2">
    <source>
        <dbReference type="EMBL" id="AET33987.1"/>
    </source>
</evidence>
<dbReference type="AlphaFoldDB" id="G7VDK8"/>
<keyword evidence="1" id="KW-0812">Transmembrane</keyword>
<proteinExistence type="predicted"/>
<dbReference type="OrthoDB" id="30488at2157"/>
<accession>G7VDK8</accession>
<dbReference type="RefSeq" id="WP_014289812.1">
    <property type="nucleotide sequence ID" value="NC_016645.1"/>
</dbReference>
<dbReference type="GeneID" id="11594204"/>
<feature type="transmembrane region" description="Helical" evidence="1">
    <location>
        <begin position="352"/>
        <end position="379"/>
    </location>
</feature>
<organism evidence="2 3">
    <name type="scientific">Pyrobaculum ferrireducens</name>
    <dbReference type="NCBI Taxonomy" id="1104324"/>
    <lineage>
        <taxon>Archaea</taxon>
        <taxon>Thermoproteota</taxon>
        <taxon>Thermoprotei</taxon>
        <taxon>Thermoproteales</taxon>
        <taxon>Thermoproteaceae</taxon>
        <taxon>Pyrobaculum</taxon>
    </lineage>
</organism>
<evidence type="ECO:0000313" key="3">
    <source>
        <dbReference type="Proteomes" id="UP000005867"/>
    </source>
</evidence>
<dbReference type="STRING" id="1104324.P186_2603"/>
<dbReference type="Proteomes" id="UP000005867">
    <property type="component" value="Chromosome"/>
</dbReference>
<dbReference type="KEGG" id="pyr:P186_2603"/>
<dbReference type="HOGENOM" id="CLU_707167_0_0_2"/>
<sequence>MARLLLVFVALFSAVAGAAVVKWAVVSNPSSWIDGPYGACVGGGYVYVVGFDSGPGAVSEWRIEKRDKSSGRLVKTWALDPTDGYDVLTSCVVVGDRLYVVGYAGFRWAVLQLDLDLSSLRYVEGAAGVPLSVASDGQHLYIAGFQYIDFVPHWRVEKRRLDDLSLASALLLNSTEGQGAAWGVGVSPAGYIWVAGNNATGWRIEILDRNLSRVAVLRPGLERGALGVVFDEGGNAYVYGDRGVVKFSKDGMQLARALGFDAMEAAYAGGRLYVIADISRLLVLDTELRKIGEVYLPPEIQKHQRIYGIEVPQKVSGSFDGGTLYMVGSTVVNTLSGDAWLIYAVSTADVDLYLLAGALTTAAPVAMAAAALAGAYLAVKRRRRAAAALA</sequence>
<dbReference type="eggNOG" id="arCOG10888">
    <property type="taxonomic scope" value="Archaea"/>
</dbReference>
<dbReference type="BioCyc" id="PSP1104324:GJSN-2547-MONOMER"/>
<dbReference type="InterPro" id="IPR015943">
    <property type="entry name" value="WD40/YVTN_repeat-like_dom_sf"/>
</dbReference>
<dbReference type="SUPFAM" id="SSF101898">
    <property type="entry name" value="NHL repeat"/>
    <property type="match status" value="1"/>
</dbReference>
<keyword evidence="1" id="KW-1133">Transmembrane helix</keyword>
<name>G7VDK8_9CREN</name>
<gene>
    <name evidence="2" type="ORF">P186_2603</name>
</gene>
<keyword evidence="3" id="KW-1185">Reference proteome</keyword>
<keyword evidence="1" id="KW-0472">Membrane</keyword>
<reference evidence="2 3" key="1">
    <citation type="journal article" date="2012" name="J. Bacteriol.">
        <title>Complete genome sequence of strain 1860, a crenarchaeon of the genus pyrobaculum able to grow with various electron acceptors.</title>
        <authorList>
            <person name="Mardanov A.V."/>
            <person name="Gumerov V.M."/>
            <person name="Slobodkina G.B."/>
            <person name="Beletsky A.V."/>
            <person name="Bonch-Osmolovskaya E.A."/>
            <person name="Ravin N.V."/>
            <person name="Skryabin K.G."/>
        </authorList>
    </citation>
    <scope>NUCLEOTIDE SEQUENCE [LARGE SCALE GENOMIC DNA]</scope>
    <source>
        <strain evidence="2 3">1860</strain>
    </source>
</reference>
<dbReference type="EMBL" id="CP003098">
    <property type="protein sequence ID" value="AET33987.1"/>
    <property type="molecule type" value="Genomic_DNA"/>
</dbReference>
<evidence type="ECO:0000256" key="1">
    <source>
        <dbReference type="SAM" id="Phobius"/>
    </source>
</evidence>
<protein>
    <submittedName>
        <fullName evidence="2">Uncharacterized protein</fullName>
    </submittedName>
</protein>
<dbReference type="Gene3D" id="2.130.10.10">
    <property type="entry name" value="YVTN repeat-like/Quinoprotein amine dehydrogenase"/>
    <property type="match status" value="1"/>
</dbReference>